<dbReference type="EMBL" id="HBGG01012906">
    <property type="protein sequence ID" value="CAD9204365.1"/>
    <property type="molecule type" value="Transcribed_RNA"/>
</dbReference>
<feature type="region of interest" description="Disordered" evidence="1">
    <location>
        <begin position="1"/>
        <end position="28"/>
    </location>
</feature>
<dbReference type="CDD" id="cd00060">
    <property type="entry name" value="FHA"/>
    <property type="match status" value="1"/>
</dbReference>
<dbReference type="PANTHER" id="PTHR23308">
    <property type="entry name" value="NUCLEAR INHIBITOR OF PROTEIN PHOSPHATASE-1"/>
    <property type="match status" value="1"/>
</dbReference>
<dbReference type="InterPro" id="IPR008984">
    <property type="entry name" value="SMAD_FHA_dom_sf"/>
</dbReference>
<feature type="compositionally biased region" description="Low complexity" evidence="1">
    <location>
        <begin position="9"/>
        <end position="19"/>
    </location>
</feature>
<proteinExistence type="predicted"/>
<reference evidence="3" key="1">
    <citation type="submission" date="2021-01" db="EMBL/GenBank/DDBJ databases">
        <authorList>
            <person name="Corre E."/>
            <person name="Pelletier E."/>
            <person name="Niang G."/>
            <person name="Scheremetjew M."/>
            <person name="Finn R."/>
            <person name="Kale V."/>
            <person name="Holt S."/>
            <person name="Cochrane G."/>
            <person name="Meng A."/>
            <person name="Brown T."/>
            <person name="Cohen L."/>
        </authorList>
    </citation>
    <scope>NUCLEOTIDE SEQUENCE</scope>
    <source>
        <strain evidence="3">PLY429</strain>
    </source>
</reference>
<dbReference type="InterPro" id="IPR050923">
    <property type="entry name" value="Cell_Proc_Reg/RNA_Proc"/>
</dbReference>
<name>A0A7S1SP38_9CHLO</name>
<dbReference type="Gene3D" id="2.60.200.20">
    <property type="match status" value="1"/>
</dbReference>
<dbReference type="AlphaFoldDB" id="A0A7S1SP38"/>
<protein>
    <recommendedName>
        <fullName evidence="2">FHA domain-containing protein</fullName>
    </recommendedName>
</protein>
<evidence type="ECO:0000259" key="2">
    <source>
        <dbReference type="PROSITE" id="PS50006"/>
    </source>
</evidence>
<organism evidence="3">
    <name type="scientific">Tetraselmis chuii</name>
    <dbReference type="NCBI Taxonomy" id="63592"/>
    <lineage>
        <taxon>Eukaryota</taxon>
        <taxon>Viridiplantae</taxon>
        <taxon>Chlorophyta</taxon>
        <taxon>core chlorophytes</taxon>
        <taxon>Chlorodendrophyceae</taxon>
        <taxon>Chlorodendrales</taxon>
        <taxon>Chlorodendraceae</taxon>
        <taxon>Tetraselmis</taxon>
    </lineage>
</organism>
<feature type="domain" description="FHA" evidence="2">
    <location>
        <begin position="100"/>
        <end position="153"/>
    </location>
</feature>
<dbReference type="PROSITE" id="PS50006">
    <property type="entry name" value="FHA_DOMAIN"/>
    <property type="match status" value="1"/>
</dbReference>
<dbReference type="SUPFAM" id="SSF49879">
    <property type="entry name" value="SMAD/FHA domain"/>
    <property type="match status" value="1"/>
</dbReference>
<dbReference type="SMART" id="SM00240">
    <property type="entry name" value="FHA"/>
    <property type="match status" value="1"/>
</dbReference>
<evidence type="ECO:0000313" key="3">
    <source>
        <dbReference type="EMBL" id="CAD9204365.1"/>
    </source>
</evidence>
<evidence type="ECO:0000256" key="1">
    <source>
        <dbReference type="SAM" id="MobiDB-lite"/>
    </source>
</evidence>
<gene>
    <name evidence="3" type="ORF">TCHU04912_LOCUS6600</name>
</gene>
<dbReference type="Pfam" id="PF00498">
    <property type="entry name" value="FHA"/>
    <property type="match status" value="1"/>
</dbReference>
<accession>A0A7S1SP38</accession>
<sequence>MASITNMTSARVAASAAPRRASKQCSFATGSTRFSNRLSAARVPRQSRAMAAPPRAETLWSLKVDADKSDKKAAIPSIMQMELTKLMDCKREGPNKTCKLVVGASEDGTADVIVPVETVSGRHAELEEDGDTGRLYVTDLGSTNGTWLNGKVIKGRTEINPGDELSFGGEPLFVCYRDAHAHA</sequence>
<dbReference type="InterPro" id="IPR000253">
    <property type="entry name" value="FHA_dom"/>
</dbReference>